<dbReference type="InterPro" id="IPR056305">
    <property type="entry name" value="Ig_CFAP65_10th"/>
</dbReference>
<dbReference type="Gene3D" id="2.60.40.10">
    <property type="entry name" value="Immunoglobulins"/>
    <property type="match status" value="6"/>
</dbReference>
<dbReference type="Proteomes" id="UP000694920">
    <property type="component" value="Unplaced"/>
</dbReference>
<keyword evidence="4" id="KW-1185">Reference proteome</keyword>
<dbReference type="InterPro" id="IPR013783">
    <property type="entry name" value="Ig-like_fold"/>
</dbReference>
<dbReference type="GeneID" id="107272581"/>
<dbReference type="PANTHER" id="PTHR46127">
    <property type="entry name" value="CILIA- AND FLAGELLA-ASSOCIATED PROTEIN 65"/>
    <property type="match status" value="1"/>
</dbReference>
<sequence>MCGRFSSAIMEEIIEIDFGKVALGTTATEIIKLRNQSCKKQSYEVRRDPITNPLDYVFSLEKYAWSLLPGESFICHIYYKPTTYFHKNTDYFIVDDCDFKRYKIIVRGNCIGPDIQFSVSKLVMICSKDEDSTKKRIRMTNNSDIKGRFMFDIDENQSQFKLNLYHGIINPFDNQLLTITYIPRKTGCCVMYLPCIVESQGPIILELYGYSTDRFLKEDNICLETFPNSLAEFKSFEGYMKDNNSILEGYTPPSSLSSNYINFGKVNNEHTTHTVCFTNHSQIDFSIKWDEDIDKIFTMSPSSAIVHAQQSILFEVHFQPDKESAVYHRELFANILWNNDNFENEIESQSKELIVFVPLVSSIRMIGHSFPLTSTGWIPQYELPQIVILPPTTPSQAVYTTFVIKNHGYLPLTFRFVAPHLTHFSVKPLLGTIYRNHQAIVLGMFPKVENNLLYMERWAVQFNENPKNETYVDFKGYAEFPHVTIGDNELVEFLPVYPECHQKKEVIMRNITRHRITYSFHNLPKELCIAPSSGEIHANEAIVLNWTFCPVKLGEYVFSLDCRLRGLRNGRFIGNTQNISVKAIGRCELGYLVALPDVLDFGIQAYGESQELSFHVFNFSAVKIHFKIECAHSNWPVGDIKRDLRIHPVLETLHPGQNQRILVRLTPQESGYYELSIRYYVRINTEKTVSLAEPREVCTLKCACILPILKIKDLLYHGSGPNISKILLWKMIQINKLNSIIKDIMPDETRSIAMHFPAFTAHENPFLIKLLMVNPTSVSVSWTLKRIQLCSCQLIVKSRSFSFQSIEYNCIHREACKIYPKAGTLEPRKEAMLTIELLYKLPGTTELQWDFILSNNRHIFLKTNILTILEQESKAMMLYGSQINLESIYIGDFDPIYQMCWMYNNTNQDVSYSLDINSLRNANKTYLNEVFSCLHPSGRIPKNSHKPIILKFQPKHSGQFYANVPLMLGNKTTELQLRCETTGYFKTQILTEISPVCDIFSIDQVPMYFNTDHIILPPMGTHSKITRILMIQSTLRTDVLGYEWKNYDLPGIISIHIEPRKGRIQPETPQTFYVTVTTGGYACKINPDVTCEFINVSELRAYKKNILVCRIESEELKGQFSITEKGTDVPMPRTEIREIPLPFHKAVTVLCYVYAAQDEDLKTTVMQQLTNYPPNEIPLTNMNESKRVVEENLINMASFILEGMIWKILNSKFFEDVALKILTENQDLKYSQFSVNEIRRRKLIKNSYIVPPRRYIAAILERMTFMIIHEEFVLDISHLAQSFDVRDITYMKICPQLREIKMCSDDSEKAEPAAVSQIKKESNINENPDIPYTVTFNNL</sequence>
<evidence type="ECO:0000313" key="5">
    <source>
        <dbReference type="RefSeq" id="XP_024945716.1"/>
    </source>
</evidence>
<keyword evidence="5" id="KW-0969">Cilium</keyword>
<evidence type="ECO:0000313" key="4">
    <source>
        <dbReference type="Proteomes" id="UP000694920"/>
    </source>
</evidence>
<evidence type="ECO:0000259" key="1">
    <source>
        <dbReference type="Pfam" id="PF24291"/>
    </source>
</evidence>
<protein>
    <submittedName>
        <fullName evidence="5">Cilia- and flagella-associated protein 65 isoform X1</fullName>
    </submittedName>
</protein>
<feature type="domain" description="CFAP65 tenth Ig-like" evidence="1">
    <location>
        <begin position="872"/>
        <end position="984"/>
    </location>
</feature>
<dbReference type="Pfam" id="PF24816">
    <property type="entry name" value="Ig_CFAP65__9th"/>
    <property type="match status" value="1"/>
</dbReference>
<dbReference type="GO" id="GO:0005737">
    <property type="term" value="C:cytoplasm"/>
    <property type="evidence" value="ECO:0007669"/>
    <property type="project" value="UniProtKB-SubCell"/>
</dbReference>
<evidence type="ECO:0000259" key="2">
    <source>
        <dbReference type="Pfam" id="PF24507"/>
    </source>
</evidence>
<feature type="domain" description="CFAP65-like ninth Ig-like" evidence="3">
    <location>
        <begin position="707"/>
        <end position="861"/>
    </location>
</feature>
<keyword evidence="5" id="KW-0966">Cell projection</keyword>
<dbReference type="RefSeq" id="XP_024945716.1">
    <property type="nucleotide sequence ID" value="XM_025089948.1"/>
</dbReference>
<dbReference type="GO" id="GO:0031514">
    <property type="term" value="C:motile cilium"/>
    <property type="evidence" value="ECO:0007669"/>
    <property type="project" value="UniProtKB-SubCell"/>
</dbReference>
<dbReference type="Pfam" id="PF24291">
    <property type="entry name" value="Ig_CFAP65"/>
    <property type="match status" value="1"/>
</dbReference>
<reference evidence="5" key="1">
    <citation type="submission" date="2025-08" db="UniProtKB">
        <authorList>
            <consortium name="RefSeq"/>
        </authorList>
    </citation>
    <scope>IDENTIFICATION</scope>
</reference>
<feature type="domain" description="CFAP65 fourth Ig-like" evidence="2">
    <location>
        <begin position="131"/>
        <end position="210"/>
    </location>
</feature>
<dbReference type="InterPro" id="IPR056344">
    <property type="entry name" value="Ig_CFAP65-like_9th"/>
</dbReference>
<proteinExistence type="predicted"/>
<gene>
    <name evidence="5" type="primary">LOC107272581</name>
</gene>
<dbReference type="Pfam" id="PF24507">
    <property type="entry name" value="Ig_CFAP65_4th"/>
    <property type="match status" value="1"/>
</dbReference>
<dbReference type="InterPro" id="IPR058536">
    <property type="entry name" value="Ig_CFAP65_4th"/>
</dbReference>
<evidence type="ECO:0000259" key="3">
    <source>
        <dbReference type="Pfam" id="PF24816"/>
    </source>
</evidence>
<name>A0AAJ7RRC9_CEPCN</name>
<dbReference type="PANTHER" id="PTHR46127:SF1">
    <property type="entry name" value="CILIA- AND FLAGELLA-ASSOCIATED PROTEIN 65"/>
    <property type="match status" value="1"/>
</dbReference>
<dbReference type="InterPro" id="IPR052614">
    <property type="entry name" value="CFAP65"/>
</dbReference>
<accession>A0AAJ7RRC9</accession>
<keyword evidence="5" id="KW-0282">Flagellum</keyword>
<organism evidence="4 5">
    <name type="scientific">Cephus cinctus</name>
    <name type="common">Wheat stem sawfly</name>
    <dbReference type="NCBI Taxonomy" id="211228"/>
    <lineage>
        <taxon>Eukaryota</taxon>
        <taxon>Metazoa</taxon>
        <taxon>Ecdysozoa</taxon>
        <taxon>Arthropoda</taxon>
        <taxon>Hexapoda</taxon>
        <taxon>Insecta</taxon>
        <taxon>Pterygota</taxon>
        <taxon>Neoptera</taxon>
        <taxon>Endopterygota</taxon>
        <taxon>Hymenoptera</taxon>
        <taxon>Cephoidea</taxon>
        <taxon>Cephidae</taxon>
        <taxon>Cephus</taxon>
    </lineage>
</organism>
<dbReference type="KEGG" id="ccin:107272581"/>